<feature type="domain" description="DUF1285" evidence="2">
    <location>
        <begin position="98"/>
        <end position="191"/>
    </location>
</feature>
<evidence type="ECO:0000313" key="3">
    <source>
        <dbReference type="EMBL" id="RZU45349.1"/>
    </source>
</evidence>
<dbReference type="AlphaFoldDB" id="A0A4Q7Z6P5"/>
<dbReference type="InterPro" id="IPR023361">
    <property type="entry name" value="DUF1285_beta_roll_sf"/>
</dbReference>
<dbReference type="Gene3D" id="3.10.540.10">
    <property type="entry name" value="duf1285 like domain"/>
    <property type="match status" value="1"/>
</dbReference>
<keyword evidence="4" id="KW-1185">Reference proteome</keyword>
<evidence type="ECO:0000313" key="4">
    <source>
        <dbReference type="Proteomes" id="UP000292423"/>
    </source>
</evidence>
<proteinExistence type="predicted"/>
<reference evidence="3 4" key="1">
    <citation type="submission" date="2019-02" db="EMBL/GenBank/DDBJ databases">
        <title>Genomic Encyclopedia of Type Strains, Phase IV (KMG-IV): sequencing the most valuable type-strain genomes for metagenomic binning, comparative biology and taxonomic classification.</title>
        <authorList>
            <person name="Goeker M."/>
        </authorList>
    </citation>
    <scope>NUCLEOTIDE SEQUENCE [LARGE SCALE GENOMIC DNA]</scope>
    <source>
        <strain evidence="3 4">DSM 105135</strain>
    </source>
</reference>
<protein>
    <recommendedName>
        <fullName evidence="5">DUF1285 domain-containing protein</fullName>
    </recommendedName>
</protein>
<feature type="domain" description="DUF1285" evidence="1">
    <location>
        <begin position="30"/>
        <end position="97"/>
    </location>
</feature>
<accession>A0A4Q7Z6P5</accession>
<dbReference type="EMBL" id="SHKX01000012">
    <property type="protein sequence ID" value="RZU45349.1"/>
    <property type="molecule type" value="Genomic_DNA"/>
</dbReference>
<sequence length="194" mass="21910">MTQQSQLKADPAAIARLLLDENGQPRKGLPPVHLWNPPFCGDLPMQVKANGQWFYQGTPISRMPLVKLFSSILRREDDDAYYLLTPVEKVRITVDDAPFFAGVVDRLVEEGVPYLRFTTLTGDAVVADADHPLRVEYDETGEPRPYIRVRDRLDALIGRNVFYQLVDCAELREVDGKTGYAVESAGQWFMIAPE</sequence>
<dbReference type="InterPro" id="IPR010707">
    <property type="entry name" value="DUF1285"/>
</dbReference>
<dbReference type="Proteomes" id="UP000292423">
    <property type="component" value="Unassembled WGS sequence"/>
</dbReference>
<dbReference type="RefSeq" id="WP_130413588.1">
    <property type="nucleotide sequence ID" value="NZ_SHKX01000012.1"/>
</dbReference>
<gene>
    <name evidence="3" type="ORF">EV700_2168</name>
</gene>
<evidence type="ECO:0008006" key="5">
    <source>
        <dbReference type="Google" id="ProtNLM"/>
    </source>
</evidence>
<dbReference type="InterPro" id="IPR048341">
    <property type="entry name" value="DUF1285_N"/>
</dbReference>
<dbReference type="Gene3D" id="2.30.270.10">
    <property type="entry name" value="duf1285 protein"/>
    <property type="match status" value="1"/>
</dbReference>
<dbReference type="PIRSF" id="PIRSF029557">
    <property type="entry name" value="UCP029557"/>
    <property type="match status" value="1"/>
</dbReference>
<dbReference type="Pfam" id="PF21028">
    <property type="entry name" value="DUF1285_C"/>
    <property type="match status" value="1"/>
</dbReference>
<evidence type="ECO:0000259" key="2">
    <source>
        <dbReference type="Pfam" id="PF21028"/>
    </source>
</evidence>
<dbReference type="Pfam" id="PF06938">
    <property type="entry name" value="DUF1285_N"/>
    <property type="match status" value="1"/>
</dbReference>
<comment type="caution">
    <text evidence="3">The sequence shown here is derived from an EMBL/GenBank/DDBJ whole genome shotgun (WGS) entry which is preliminary data.</text>
</comment>
<dbReference type="InterPro" id="IPR048342">
    <property type="entry name" value="DUF1285_C"/>
</dbReference>
<organism evidence="3 4">
    <name type="scientific">Fluviicoccus keumensis</name>
    <dbReference type="NCBI Taxonomy" id="1435465"/>
    <lineage>
        <taxon>Bacteria</taxon>
        <taxon>Pseudomonadati</taxon>
        <taxon>Pseudomonadota</taxon>
        <taxon>Gammaproteobacteria</taxon>
        <taxon>Moraxellales</taxon>
        <taxon>Moraxellaceae</taxon>
        <taxon>Fluviicoccus</taxon>
    </lineage>
</organism>
<dbReference type="OrthoDB" id="3078366at2"/>
<name>A0A4Q7Z6P5_9GAMM</name>
<evidence type="ECO:0000259" key="1">
    <source>
        <dbReference type="Pfam" id="PF06938"/>
    </source>
</evidence>